<dbReference type="InterPro" id="IPR036514">
    <property type="entry name" value="SGNH_hydro_sf"/>
</dbReference>
<gene>
    <name evidence="2" type="ORF">IAC59_02350</name>
</gene>
<protein>
    <submittedName>
        <fullName evidence="2">DUF4886 domain-containing protein</fullName>
    </submittedName>
</protein>
<dbReference type="Gene3D" id="3.40.50.1110">
    <property type="entry name" value="SGNH hydrolase"/>
    <property type="match status" value="1"/>
</dbReference>
<dbReference type="AlphaFoldDB" id="A0A9D1LQE8"/>
<dbReference type="SUPFAM" id="SSF52266">
    <property type="entry name" value="SGNH hydrolase"/>
    <property type="match status" value="1"/>
</dbReference>
<sequence>MDILAIGNSFSQDATRYLHDMLADVGIPSRVVNLYIGGCSLQRHYANMQSDAQDYSYELNGAATGKFIGLYAALTERNWDVITFQQASHDSGIADSYYPYLPELLAYARSLCPDARYMLHQTWAYEIDSTHEAFARYGRSQARMYAQLCDAYSAAAKRTGLELIRSGDAVQALRREPEFDYAAGGRSLCRDGFHMDLIYGRYLLGAVWFEALSGRKVTECGFVPTGSDAGEPVDSKLIYMIRAFVAKLFN</sequence>
<evidence type="ECO:0000313" key="3">
    <source>
        <dbReference type="Proteomes" id="UP000824123"/>
    </source>
</evidence>
<evidence type="ECO:0000313" key="2">
    <source>
        <dbReference type="EMBL" id="HIU46080.1"/>
    </source>
</evidence>
<evidence type="ECO:0000259" key="1">
    <source>
        <dbReference type="Pfam" id="PF16227"/>
    </source>
</evidence>
<comment type="caution">
    <text evidence="2">The sequence shown here is derived from an EMBL/GenBank/DDBJ whole genome shotgun (WGS) entry which is preliminary data.</text>
</comment>
<dbReference type="Proteomes" id="UP000824123">
    <property type="component" value="Unassembled WGS sequence"/>
</dbReference>
<dbReference type="EMBL" id="DVNK01000018">
    <property type="protein sequence ID" value="HIU46080.1"/>
    <property type="molecule type" value="Genomic_DNA"/>
</dbReference>
<accession>A0A9D1LQE8</accession>
<dbReference type="InterPro" id="IPR032616">
    <property type="entry name" value="DUF4886"/>
</dbReference>
<reference evidence="2" key="1">
    <citation type="submission" date="2020-10" db="EMBL/GenBank/DDBJ databases">
        <authorList>
            <person name="Gilroy R."/>
        </authorList>
    </citation>
    <scope>NUCLEOTIDE SEQUENCE</scope>
    <source>
        <strain evidence="2">ChiSxjej2B14-8506</strain>
    </source>
</reference>
<reference evidence="2" key="2">
    <citation type="journal article" date="2021" name="PeerJ">
        <title>Extensive microbial diversity within the chicken gut microbiome revealed by metagenomics and culture.</title>
        <authorList>
            <person name="Gilroy R."/>
            <person name="Ravi A."/>
            <person name="Getino M."/>
            <person name="Pursley I."/>
            <person name="Horton D.L."/>
            <person name="Alikhan N.F."/>
            <person name="Baker D."/>
            <person name="Gharbi K."/>
            <person name="Hall N."/>
            <person name="Watson M."/>
            <person name="Adriaenssens E.M."/>
            <person name="Foster-Nyarko E."/>
            <person name="Jarju S."/>
            <person name="Secka A."/>
            <person name="Antonio M."/>
            <person name="Oren A."/>
            <person name="Chaudhuri R.R."/>
            <person name="La Ragione R."/>
            <person name="Hildebrand F."/>
            <person name="Pallen M.J."/>
        </authorList>
    </citation>
    <scope>NUCLEOTIDE SEQUENCE</scope>
    <source>
        <strain evidence="2">ChiSxjej2B14-8506</strain>
    </source>
</reference>
<feature type="domain" description="DUF4886" evidence="1">
    <location>
        <begin position="3"/>
        <end position="225"/>
    </location>
</feature>
<dbReference type="Pfam" id="PF16227">
    <property type="entry name" value="DUF4886"/>
    <property type="match status" value="1"/>
</dbReference>
<organism evidence="2 3">
    <name type="scientific">Candidatus Fimadaptatus faecigallinarum</name>
    <dbReference type="NCBI Taxonomy" id="2840814"/>
    <lineage>
        <taxon>Bacteria</taxon>
        <taxon>Bacillati</taxon>
        <taxon>Bacillota</taxon>
        <taxon>Clostridia</taxon>
        <taxon>Eubacteriales</taxon>
        <taxon>Candidatus Fimadaptatus</taxon>
    </lineage>
</organism>
<name>A0A9D1LQE8_9FIRM</name>
<proteinExistence type="predicted"/>